<proteinExistence type="predicted"/>
<feature type="transmembrane region" description="Helical" evidence="2">
    <location>
        <begin position="221"/>
        <end position="239"/>
    </location>
</feature>
<dbReference type="AlphaFoldDB" id="A0A6L9G8M3"/>
<dbReference type="EMBL" id="WYDN01000017">
    <property type="protein sequence ID" value="NAZ17464.1"/>
    <property type="molecule type" value="Genomic_DNA"/>
</dbReference>
<evidence type="ECO:0000313" key="3">
    <source>
        <dbReference type="EMBL" id="NAZ17464.1"/>
    </source>
</evidence>
<evidence type="ECO:0000313" key="4">
    <source>
        <dbReference type="Proteomes" id="UP000477543"/>
    </source>
</evidence>
<comment type="caution">
    <text evidence="3">The sequence shown here is derived from an EMBL/GenBank/DDBJ whole genome shotgun (WGS) entry which is preliminary data.</text>
</comment>
<keyword evidence="2" id="KW-1133">Transmembrane helix</keyword>
<name>A0A6L9G8M3_9MICC</name>
<accession>A0A6L9G8M3</accession>
<feature type="transmembrane region" description="Helical" evidence="2">
    <location>
        <begin position="251"/>
        <end position="276"/>
    </location>
</feature>
<reference evidence="3 4" key="1">
    <citation type="submission" date="2020-01" db="EMBL/GenBank/DDBJ databases">
        <title>Glutamicibacter soli M275.</title>
        <authorList>
            <person name="Meng X."/>
        </authorList>
    </citation>
    <scope>NUCLEOTIDE SEQUENCE [LARGE SCALE GENOMIC DNA]</scope>
    <source>
        <strain evidence="3 4">M275</strain>
    </source>
</reference>
<feature type="region of interest" description="Disordered" evidence="1">
    <location>
        <begin position="110"/>
        <end position="138"/>
    </location>
</feature>
<feature type="transmembrane region" description="Helical" evidence="2">
    <location>
        <begin position="188"/>
        <end position="209"/>
    </location>
</feature>
<evidence type="ECO:0000256" key="2">
    <source>
        <dbReference type="SAM" id="Phobius"/>
    </source>
</evidence>
<evidence type="ECO:0008006" key="5">
    <source>
        <dbReference type="Google" id="ProtNLM"/>
    </source>
</evidence>
<feature type="transmembrane region" description="Helical" evidence="2">
    <location>
        <begin position="158"/>
        <end position="176"/>
    </location>
</feature>
<dbReference type="RefSeq" id="WP_161449901.1">
    <property type="nucleotide sequence ID" value="NZ_WYDN01000017.1"/>
</dbReference>
<feature type="transmembrane region" description="Helical" evidence="2">
    <location>
        <begin position="288"/>
        <end position="307"/>
    </location>
</feature>
<keyword evidence="2" id="KW-0812">Transmembrane</keyword>
<dbReference type="Gene3D" id="1.10.1760.20">
    <property type="match status" value="1"/>
</dbReference>
<gene>
    <name evidence="3" type="ORF">GT020_15530</name>
</gene>
<feature type="compositionally biased region" description="Pro residues" evidence="1">
    <location>
        <begin position="116"/>
        <end position="136"/>
    </location>
</feature>
<protein>
    <recommendedName>
        <fullName evidence="5">ECF transporter S component</fullName>
    </recommendedName>
</protein>
<keyword evidence="2" id="KW-0472">Membrane</keyword>
<evidence type="ECO:0000256" key="1">
    <source>
        <dbReference type="SAM" id="MobiDB-lite"/>
    </source>
</evidence>
<organism evidence="3 4">
    <name type="scientific">Glutamicibacter soli</name>
    <dbReference type="NCBI Taxonomy" id="453836"/>
    <lineage>
        <taxon>Bacteria</taxon>
        <taxon>Bacillati</taxon>
        <taxon>Actinomycetota</taxon>
        <taxon>Actinomycetes</taxon>
        <taxon>Micrococcales</taxon>
        <taxon>Micrococcaceae</taxon>
        <taxon>Glutamicibacter</taxon>
    </lineage>
</organism>
<sequence length="369" mass="39243">MTQHAESQDVPTDAFDAIARDLQTLRIEAGDVPYAEIVRRIGKLRELCGVDAVAARPARTTVYDAFRLGRTRINAELVGQIVQALGCSPEEAKTWERRCLQARLDKAAAKRQVPAAPQPSPAAPQPSPAAPQPSPAAPTVHIVSTLGQENTAPSRRRIYILLSACLMLNLAGFWLVDAAGLRLYLDMIGTALAAIACGPWAGVLVGLATNIIGLSITDSSAAAFGLVNMTGALVWGYGAKLIKRNSALPKYVLLNVVVAVACSVVSSIILVLLFGGMTGHASETTMQSILASTSSLGLAVFEANLMYSLVDKLLTGFIVIALLGLVKQWIRVPVYEHVSEHALDSLNRAYRLTKTGFGSLRAHQGRALG</sequence>
<dbReference type="Proteomes" id="UP000477543">
    <property type="component" value="Unassembled WGS sequence"/>
</dbReference>